<dbReference type="RefSeq" id="WP_317571930.1">
    <property type="nucleotide sequence ID" value="NZ_JAWLKA010000059.1"/>
</dbReference>
<name>A0ABU4CTU0_RHOJO</name>
<dbReference type="EC" id="4.1.99.12" evidence="3"/>
<evidence type="ECO:0000256" key="4">
    <source>
        <dbReference type="ARBA" id="ARBA00022619"/>
    </source>
</evidence>
<comment type="caution">
    <text evidence="6">The sequence shown here is derived from an EMBL/GenBank/DDBJ whole genome shotgun (WGS) entry which is preliminary data.</text>
</comment>
<reference evidence="6 7" key="1">
    <citation type="submission" date="2023-10" db="EMBL/GenBank/DDBJ databases">
        <title>Development of a sustainable strategy for remediation of hydrocarbon-contaminated territories based on the waste exchange concept.</title>
        <authorList>
            <person name="Krivoruchko A."/>
        </authorList>
    </citation>
    <scope>NUCLEOTIDE SEQUENCE [LARGE SCALE GENOMIC DNA]</scope>
    <source>
        <strain evidence="6 7">IEGM 60</strain>
    </source>
</reference>
<dbReference type="GO" id="GO:0008686">
    <property type="term" value="F:3,4-dihydroxy-2-butanone-4-phosphate synthase activity"/>
    <property type="evidence" value="ECO:0007669"/>
    <property type="project" value="UniProtKB-EC"/>
</dbReference>
<keyword evidence="5" id="KW-0479">Metal-binding</keyword>
<comment type="pathway">
    <text evidence="2">Cofactor biosynthesis; riboflavin biosynthesis; 2-hydroxy-3-oxobutyl phosphate from D-ribulose 5-phosphate: step 1/1.</text>
</comment>
<proteinExistence type="predicted"/>
<protein>
    <recommendedName>
        <fullName evidence="3">3,4-dihydroxy-2-butanone-4-phosphate synthase</fullName>
        <ecNumber evidence="3">4.1.99.12</ecNumber>
    </recommendedName>
</protein>
<organism evidence="6 7">
    <name type="scientific">Rhodococcus jostii</name>
    <dbReference type="NCBI Taxonomy" id="132919"/>
    <lineage>
        <taxon>Bacteria</taxon>
        <taxon>Bacillati</taxon>
        <taxon>Actinomycetota</taxon>
        <taxon>Actinomycetes</taxon>
        <taxon>Mycobacteriales</taxon>
        <taxon>Nocardiaceae</taxon>
        <taxon>Rhodococcus</taxon>
    </lineage>
</organism>
<dbReference type="PANTHER" id="PTHR21327">
    <property type="entry name" value="GTP CYCLOHYDROLASE II-RELATED"/>
    <property type="match status" value="1"/>
</dbReference>
<gene>
    <name evidence="6" type="ORF">R3Q59_41690</name>
</gene>
<dbReference type="InterPro" id="IPR000422">
    <property type="entry name" value="DHBP_synthase_RibB"/>
</dbReference>
<accession>A0ABU4CTU0</accession>
<dbReference type="EMBL" id="JAWLKA010000059">
    <property type="protein sequence ID" value="MDV6286986.1"/>
    <property type="molecule type" value="Genomic_DNA"/>
</dbReference>
<evidence type="ECO:0000256" key="5">
    <source>
        <dbReference type="ARBA" id="ARBA00022723"/>
    </source>
</evidence>
<evidence type="ECO:0000256" key="1">
    <source>
        <dbReference type="ARBA" id="ARBA00002284"/>
    </source>
</evidence>
<dbReference type="InterPro" id="IPR017945">
    <property type="entry name" value="DHBP_synth_RibB-like_a/b_dom"/>
</dbReference>
<evidence type="ECO:0000313" key="7">
    <source>
        <dbReference type="Proteomes" id="UP001185737"/>
    </source>
</evidence>
<evidence type="ECO:0000313" key="6">
    <source>
        <dbReference type="EMBL" id="MDV6286986.1"/>
    </source>
</evidence>
<keyword evidence="7" id="KW-1185">Reference proteome</keyword>
<keyword evidence="6" id="KW-0456">Lyase</keyword>
<keyword evidence="4" id="KW-0686">Riboflavin biosynthesis</keyword>
<sequence length="353" mass="36786">MTVLHELHSPVNGAIDLATSSEEHSALARVRAAVARLAGGGAVLLCDDAEWPTHGEILFAAADADAPLMAFAIRHGSGFLQVALPASRCDELDLRPQAGADRDGLQQCVTVDARGGIGTGISATDRAATVRLLASRDSGPDSFTRPGHVVPIRAAMDLPATEFGFTEASIALTDRAVAGRAAVLGAVVGIEDPTTMASGAELVRFSSDHGLPLVTLGDVVIDHAVSVTFDQTVALPRGDARLMSFLDDGLECLCLIVGDVRNRSDVPVHVVAAEQILAEPTTTASGPRVQMAIGPGLATDLLTRPLHLRVHDPRSAVRRVLRRAGVRSIRVVTATGSTGWGGPGLADFQRHGE</sequence>
<dbReference type="PANTHER" id="PTHR21327:SF18">
    <property type="entry name" value="3,4-DIHYDROXY-2-BUTANONE 4-PHOSPHATE SYNTHASE"/>
    <property type="match status" value="1"/>
</dbReference>
<evidence type="ECO:0000256" key="3">
    <source>
        <dbReference type="ARBA" id="ARBA00012153"/>
    </source>
</evidence>
<evidence type="ECO:0000256" key="2">
    <source>
        <dbReference type="ARBA" id="ARBA00004904"/>
    </source>
</evidence>
<dbReference type="SUPFAM" id="SSF55821">
    <property type="entry name" value="YrdC/RibB"/>
    <property type="match status" value="1"/>
</dbReference>
<dbReference type="Proteomes" id="UP001185737">
    <property type="component" value="Unassembled WGS sequence"/>
</dbReference>
<comment type="function">
    <text evidence="1">Catalyzes the conversion of D-ribulose 5-phosphate to formate and 3,4-dihydroxy-2-butanone 4-phosphate.</text>
</comment>
<dbReference type="Gene3D" id="3.90.870.10">
    <property type="entry name" value="DHBP synthase"/>
    <property type="match status" value="1"/>
</dbReference>
<dbReference type="Pfam" id="PF00926">
    <property type="entry name" value="DHBP_synthase"/>
    <property type="match status" value="1"/>
</dbReference>